<dbReference type="AlphaFoldDB" id="A0A1G5P6U1"/>
<keyword evidence="6" id="KW-0804">Transcription</keyword>
<dbReference type="Pfam" id="PF09021">
    <property type="entry name" value="HutP"/>
    <property type="match status" value="1"/>
</dbReference>
<accession>A0A1G5P6U1</accession>
<evidence type="ECO:0000313" key="7">
    <source>
        <dbReference type="EMBL" id="SCZ45282.1"/>
    </source>
</evidence>
<dbReference type="RefSeq" id="WP_092816060.1">
    <property type="nucleotide sequence ID" value="NZ_FMVW01000010.1"/>
</dbReference>
<evidence type="ECO:0000256" key="5">
    <source>
        <dbReference type="ARBA" id="ARBA00023015"/>
    </source>
</evidence>
<evidence type="ECO:0000313" key="8">
    <source>
        <dbReference type="Proteomes" id="UP000199347"/>
    </source>
</evidence>
<evidence type="ECO:0000256" key="3">
    <source>
        <dbReference type="ARBA" id="ARBA00019377"/>
    </source>
</evidence>
<evidence type="ECO:0000256" key="1">
    <source>
        <dbReference type="ARBA" id="ARBA00002945"/>
    </source>
</evidence>
<protein>
    <recommendedName>
        <fullName evidence="3">Hut operon positive regulatory protein</fullName>
    </recommendedName>
</protein>
<reference evidence="7 8" key="1">
    <citation type="submission" date="2016-10" db="EMBL/GenBank/DDBJ databases">
        <authorList>
            <person name="de Groot N.N."/>
        </authorList>
    </citation>
    <scope>NUCLEOTIDE SEQUENCE [LARGE SCALE GENOMIC DNA]</scope>
    <source>
        <strain evidence="7 8">DSM 2698</strain>
    </source>
</reference>
<dbReference type="Gene3D" id="3.40.1510.10">
    <property type="entry name" value="Hut operon regulatory protein HutP"/>
    <property type="match status" value="1"/>
</dbReference>
<sequence length="138" mass="15041">MDINPDRLGKVAIIAAISSREEEEVFKQYIAASTRLKLGITFVSGIRTDVTKTFVKSLVACALQSHIIHHHHNEIHAVIHAGLECLKGVSSDVAAESSLKLKVAIVSDGRWLAIAAHGESAFHPETNHERMGFGVMHL</sequence>
<name>A0A1G5P6U1_AFIMA</name>
<keyword evidence="5" id="KW-0805">Transcription regulation</keyword>
<dbReference type="EMBL" id="FMVW01000010">
    <property type="protein sequence ID" value="SCZ45282.1"/>
    <property type="molecule type" value="Genomic_DNA"/>
</dbReference>
<evidence type="ECO:0000256" key="2">
    <source>
        <dbReference type="ARBA" id="ARBA00009992"/>
    </source>
</evidence>
<gene>
    <name evidence="7" type="ORF">SAMN03080610_03385</name>
</gene>
<evidence type="ECO:0000256" key="6">
    <source>
        <dbReference type="ARBA" id="ARBA00023163"/>
    </source>
</evidence>
<keyword evidence="4" id="KW-0694">RNA-binding</keyword>
<dbReference type="Proteomes" id="UP000199347">
    <property type="component" value="Unassembled WGS sequence"/>
</dbReference>
<keyword evidence="8" id="KW-1185">Reference proteome</keyword>
<dbReference type="SUPFAM" id="SSF111064">
    <property type="entry name" value="Hut operon positive regulatory protein HutP"/>
    <property type="match status" value="1"/>
</dbReference>
<dbReference type="GO" id="GO:0003723">
    <property type="term" value="F:RNA binding"/>
    <property type="evidence" value="ECO:0007669"/>
    <property type="project" value="UniProtKB-KW"/>
</dbReference>
<dbReference type="InterPro" id="IPR015111">
    <property type="entry name" value="Regulatory_HutP"/>
</dbReference>
<evidence type="ECO:0000256" key="4">
    <source>
        <dbReference type="ARBA" id="ARBA00022884"/>
    </source>
</evidence>
<comment type="similarity">
    <text evidence="2">Belongs to the HutP family.</text>
</comment>
<dbReference type="OrthoDB" id="1724774at2"/>
<comment type="function">
    <text evidence="1">Antiterminator that binds to cis-acting regulatory sequences on the mRNA in the presence of histidine, thereby suppressing transcription termination and activating the hut operon for histidine utilization.</text>
</comment>
<proteinExistence type="inferred from homology"/>
<organism evidence="7 8">
    <name type="scientific">Afifella marina DSM 2698</name>
    <dbReference type="NCBI Taxonomy" id="1120955"/>
    <lineage>
        <taxon>Bacteria</taxon>
        <taxon>Pseudomonadati</taxon>
        <taxon>Pseudomonadota</taxon>
        <taxon>Alphaproteobacteria</taxon>
        <taxon>Hyphomicrobiales</taxon>
        <taxon>Afifellaceae</taxon>
        <taxon>Afifella</taxon>
    </lineage>
</organism>
<dbReference type="InterPro" id="IPR036482">
    <property type="entry name" value="Regulatory_HutP_sf"/>
</dbReference>